<reference evidence="3" key="1">
    <citation type="journal article" date="2007" name="Nature">
        <title>The grapevine genome sequence suggests ancestral hexaploidization in major angiosperm phyla.</title>
        <authorList>
            <consortium name="The French-Italian Public Consortium for Grapevine Genome Characterization."/>
            <person name="Jaillon O."/>
            <person name="Aury J.-M."/>
            <person name="Noel B."/>
            <person name="Policriti A."/>
            <person name="Clepet C."/>
            <person name="Casagrande A."/>
            <person name="Choisne N."/>
            <person name="Aubourg S."/>
            <person name="Vitulo N."/>
            <person name="Jubin C."/>
            <person name="Vezzi A."/>
            <person name="Legeai F."/>
            <person name="Hugueney P."/>
            <person name="Dasilva C."/>
            <person name="Horner D."/>
            <person name="Mica E."/>
            <person name="Jublot D."/>
            <person name="Poulain J."/>
            <person name="Bruyere C."/>
            <person name="Billault A."/>
            <person name="Segurens B."/>
            <person name="Gouyvenoux M."/>
            <person name="Ugarte E."/>
            <person name="Cattonaro F."/>
            <person name="Anthouard V."/>
            <person name="Vico V."/>
            <person name="Del Fabbro C."/>
            <person name="Alaux M."/>
            <person name="Di Gaspero G."/>
            <person name="Dumas V."/>
            <person name="Felice N."/>
            <person name="Paillard S."/>
            <person name="Juman I."/>
            <person name="Moroldo M."/>
            <person name="Scalabrin S."/>
            <person name="Canaguier A."/>
            <person name="Le Clainche I."/>
            <person name="Malacrida G."/>
            <person name="Durand E."/>
            <person name="Pesole G."/>
            <person name="Laucou V."/>
            <person name="Chatelet P."/>
            <person name="Merdinoglu D."/>
            <person name="Delledonne M."/>
            <person name="Pezzotti M."/>
            <person name="Lecharny A."/>
            <person name="Scarpelli C."/>
            <person name="Artiguenave F."/>
            <person name="Pe M.E."/>
            <person name="Valle G."/>
            <person name="Morgante M."/>
            <person name="Caboche M."/>
            <person name="Adam-Blondon A.-F."/>
            <person name="Weissenbach J."/>
            <person name="Quetier F."/>
            <person name="Wincker P."/>
        </authorList>
    </citation>
    <scope>NUCLEOTIDE SEQUENCE [LARGE SCALE GENOMIC DNA]</scope>
    <source>
        <strain evidence="3">cv. Pinot noir / PN40024</strain>
    </source>
</reference>
<dbReference type="AlphaFoldDB" id="F6I007"/>
<keyword evidence="1" id="KW-0812">Transmembrane</keyword>
<dbReference type="EMBL" id="FN596502">
    <property type="protein sequence ID" value="CCB60273.1"/>
    <property type="molecule type" value="Genomic_DNA"/>
</dbReference>
<name>F6I007_VITVI</name>
<gene>
    <name evidence="2" type="ordered locus">VIT_07s0005g06260</name>
</gene>
<keyword evidence="3" id="KW-1185">Reference proteome</keyword>
<dbReference type="PaxDb" id="29760-VIT_07s0005g06260.t01"/>
<sequence length="53" mass="6176">MFLIKRSGWEVCTVLIFGMWDFLGCMIIGDGMDTILRLEETFWESSRKGGSRR</sequence>
<evidence type="ECO:0000313" key="2">
    <source>
        <dbReference type="EMBL" id="CCB60273.1"/>
    </source>
</evidence>
<proteinExistence type="predicted"/>
<dbReference type="InParanoid" id="F6I007"/>
<organism evidence="2 3">
    <name type="scientific">Vitis vinifera</name>
    <name type="common">Grape</name>
    <dbReference type="NCBI Taxonomy" id="29760"/>
    <lineage>
        <taxon>Eukaryota</taxon>
        <taxon>Viridiplantae</taxon>
        <taxon>Streptophyta</taxon>
        <taxon>Embryophyta</taxon>
        <taxon>Tracheophyta</taxon>
        <taxon>Spermatophyta</taxon>
        <taxon>Magnoliopsida</taxon>
        <taxon>eudicotyledons</taxon>
        <taxon>Gunneridae</taxon>
        <taxon>Pentapetalae</taxon>
        <taxon>rosids</taxon>
        <taxon>Vitales</taxon>
        <taxon>Vitaceae</taxon>
        <taxon>Viteae</taxon>
        <taxon>Vitis</taxon>
    </lineage>
</organism>
<accession>F6I007</accession>
<keyword evidence="1" id="KW-0472">Membrane</keyword>
<dbReference type="Proteomes" id="UP000009183">
    <property type="component" value="Chromosome 7"/>
</dbReference>
<feature type="transmembrane region" description="Helical" evidence="1">
    <location>
        <begin position="7"/>
        <end position="29"/>
    </location>
</feature>
<evidence type="ECO:0000256" key="1">
    <source>
        <dbReference type="SAM" id="Phobius"/>
    </source>
</evidence>
<protein>
    <submittedName>
        <fullName evidence="2">Uncharacterized protein</fullName>
    </submittedName>
</protein>
<dbReference type="HOGENOM" id="CLU_3072622_0_0_1"/>
<evidence type="ECO:0000313" key="3">
    <source>
        <dbReference type="Proteomes" id="UP000009183"/>
    </source>
</evidence>
<keyword evidence="1" id="KW-1133">Transmembrane helix</keyword>